<dbReference type="STRING" id="344612.A1CGC8"/>
<dbReference type="VEuPathDB" id="FungiDB:ACLA_066440"/>
<evidence type="ECO:0000256" key="2">
    <source>
        <dbReference type="SAM" id="Phobius"/>
    </source>
</evidence>
<feature type="compositionally biased region" description="Basic residues" evidence="1">
    <location>
        <begin position="10"/>
        <end position="23"/>
    </location>
</feature>
<feature type="compositionally biased region" description="Basic and acidic residues" evidence="1">
    <location>
        <begin position="37"/>
        <end position="51"/>
    </location>
</feature>
<feature type="region of interest" description="Disordered" evidence="1">
    <location>
        <begin position="1"/>
        <end position="96"/>
    </location>
</feature>
<keyword evidence="4" id="KW-1185">Reference proteome</keyword>
<name>A1CGC8_ASPCL</name>
<organism evidence="3 4">
    <name type="scientific">Aspergillus clavatus (strain ATCC 1007 / CBS 513.65 / DSM 816 / NCTC 3887 / NRRL 1 / QM 1276 / 107)</name>
    <dbReference type="NCBI Taxonomy" id="344612"/>
    <lineage>
        <taxon>Eukaryota</taxon>
        <taxon>Fungi</taxon>
        <taxon>Dikarya</taxon>
        <taxon>Ascomycota</taxon>
        <taxon>Pezizomycotina</taxon>
        <taxon>Eurotiomycetes</taxon>
        <taxon>Eurotiomycetidae</taxon>
        <taxon>Eurotiales</taxon>
        <taxon>Aspergillaceae</taxon>
        <taxon>Aspergillus</taxon>
        <taxon>Aspergillus subgen. Fumigati</taxon>
    </lineage>
</organism>
<dbReference type="GeneID" id="4704479"/>
<sequence>MSDSYPFPRSQHRKTLTTHKRVASSRSSSFSSSPQRTVERTEHIQETRRTPYESQIESTPATIVTPDTPDIPATPKAPEKLEAPVNPSTPPPTHRQPRGLLYKSTCFIMMLFSLGLVAILLQISPLEAKLYRQNVLTFEVSPDAKITGQKIEYNDPDCDPGMHCVVTKTCAAPGTGPTLSGDKKYFACCLAGQHLLGSADTAFDCCADGHDLAGSKATGYHCCPKGFDFDGVLCKQVCQNGKKLVNGKCACAEGTEEAQDGTCHPKRDIPGVCHSGLESGKLGSLSPCLYARCTKPRQGKCYTFTAENGNRLGLRNDNVYYAAPDSMVQRYGKFQLCIDEKCTPGKTINPSDKSYIRDMYGDLATGANKGQWLNNAQNGAHIGRTPNFALAGQFALSKWPCGKYCLGGFAAGIGPACPAEVPAMTFYSQDPQMCVPFDLTEVPCDIRDNANNCIWKNGDQCCNKVDCAWKPLAGKA</sequence>
<feature type="compositionally biased region" description="Low complexity" evidence="1">
    <location>
        <begin position="24"/>
        <end position="33"/>
    </location>
</feature>
<feature type="transmembrane region" description="Helical" evidence="2">
    <location>
        <begin position="100"/>
        <end position="123"/>
    </location>
</feature>
<keyword evidence="2" id="KW-1133">Transmembrane helix</keyword>
<keyword evidence="2" id="KW-0812">Transmembrane</keyword>
<dbReference type="eggNOG" id="ENOG502SIQT">
    <property type="taxonomic scope" value="Eukaryota"/>
</dbReference>
<accession>A1CGC8</accession>
<feature type="compositionally biased region" description="Polar residues" evidence="1">
    <location>
        <begin position="52"/>
        <end position="62"/>
    </location>
</feature>
<gene>
    <name evidence="3" type="ORF">ACLA_066440</name>
</gene>
<dbReference type="OrthoDB" id="4662630at2759"/>
<proteinExistence type="predicted"/>
<dbReference type="AlphaFoldDB" id="A1CGC8"/>
<evidence type="ECO:0000313" key="3">
    <source>
        <dbReference type="EMBL" id="EAW11008.1"/>
    </source>
</evidence>
<dbReference type="RefSeq" id="XP_001272434.1">
    <property type="nucleotide sequence ID" value="XM_001272433.1"/>
</dbReference>
<dbReference type="Proteomes" id="UP000006701">
    <property type="component" value="Unassembled WGS sequence"/>
</dbReference>
<reference evidence="3 4" key="1">
    <citation type="journal article" date="2008" name="PLoS Genet.">
        <title>Genomic islands in the pathogenic filamentous fungus Aspergillus fumigatus.</title>
        <authorList>
            <person name="Fedorova N.D."/>
            <person name="Khaldi N."/>
            <person name="Joardar V.S."/>
            <person name="Maiti R."/>
            <person name="Amedeo P."/>
            <person name="Anderson M.J."/>
            <person name="Crabtree J."/>
            <person name="Silva J.C."/>
            <person name="Badger J.H."/>
            <person name="Albarraq A."/>
            <person name="Angiuoli S."/>
            <person name="Bussey H."/>
            <person name="Bowyer P."/>
            <person name="Cotty P.J."/>
            <person name="Dyer P.S."/>
            <person name="Egan A."/>
            <person name="Galens K."/>
            <person name="Fraser-Liggett C.M."/>
            <person name="Haas B.J."/>
            <person name="Inman J.M."/>
            <person name="Kent R."/>
            <person name="Lemieux S."/>
            <person name="Malavazi I."/>
            <person name="Orvis J."/>
            <person name="Roemer T."/>
            <person name="Ronning C.M."/>
            <person name="Sundaram J.P."/>
            <person name="Sutton G."/>
            <person name="Turner G."/>
            <person name="Venter J.C."/>
            <person name="White O.R."/>
            <person name="Whitty B.R."/>
            <person name="Youngman P."/>
            <person name="Wolfe K.H."/>
            <person name="Goldman G.H."/>
            <person name="Wortman J.R."/>
            <person name="Jiang B."/>
            <person name="Denning D.W."/>
            <person name="Nierman W.C."/>
        </authorList>
    </citation>
    <scope>NUCLEOTIDE SEQUENCE [LARGE SCALE GENOMIC DNA]</scope>
    <source>
        <strain evidence="4">ATCC 1007 / CBS 513.65 / DSM 816 / NCTC 3887 / NRRL 1</strain>
    </source>
</reference>
<dbReference type="KEGG" id="act:ACLA_066440"/>
<keyword evidence="2" id="KW-0472">Membrane</keyword>
<dbReference type="EMBL" id="DS027053">
    <property type="protein sequence ID" value="EAW11008.1"/>
    <property type="molecule type" value="Genomic_DNA"/>
</dbReference>
<protein>
    <submittedName>
        <fullName evidence="3">Cysteine-rich secreted protein</fullName>
    </submittedName>
</protein>
<dbReference type="HOGENOM" id="CLU_045407_0_0_1"/>
<evidence type="ECO:0000256" key="1">
    <source>
        <dbReference type="SAM" id="MobiDB-lite"/>
    </source>
</evidence>
<evidence type="ECO:0000313" key="4">
    <source>
        <dbReference type="Proteomes" id="UP000006701"/>
    </source>
</evidence>